<dbReference type="SUPFAM" id="SSF81901">
    <property type="entry name" value="HCP-like"/>
    <property type="match status" value="2"/>
</dbReference>
<evidence type="ECO:0008006" key="6">
    <source>
        <dbReference type="Google" id="ProtNLM"/>
    </source>
</evidence>
<dbReference type="AlphaFoldDB" id="A0A1Z5KC79"/>
<dbReference type="Proteomes" id="UP000198406">
    <property type="component" value="Unassembled WGS sequence"/>
</dbReference>
<evidence type="ECO:0000313" key="5">
    <source>
        <dbReference type="Proteomes" id="UP000198406"/>
    </source>
</evidence>
<sequence>MGSSVSTPKKDDSTDTPAGPTEEVYPTPTGHEYDTIDKLAAELPHIIDDESRQQVEDYKQACDDGKGPMVACFSTAEYLSLFERKHKEAADLYRNVCFRPKEDKSPNRMLVDGTMAYPPGCYNLGKMLMTGKGVVQYDRDEAYRLLDRACRGEHGGACYLQAQILCSRPGSLGKNIPHDPHKAMELYQKTCDQGDSISCYTLATMLLRGDRVSKSANNVSPQEARGEAPLLKRENEEDRRRVPEQDPYVIPRNPKRAEKLLEHACRTGSHITSCHNLAVMYTHGDDGVDPDPEKAEQYKKMTQDKINMFGGF</sequence>
<dbReference type="InterPro" id="IPR040239">
    <property type="entry name" value="HcpB-like"/>
</dbReference>
<name>A0A1Z5KC79_FISSO</name>
<dbReference type="PANTHER" id="PTHR13891:SF1">
    <property type="entry name" value="CYTOCHROME C OXIDASE ASSEMBLY FACTOR 7"/>
    <property type="match status" value="1"/>
</dbReference>
<evidence type="ECO:0000256" key="1">
    <source>
        <dbReference type="ARBA" id="ARBA00008486"/>
    </source>
</evidence>
<evidence type="ECO:0000256" key="3">
    <source>
        <dbReference type="SAM" id="MobiDB-lite"/>
    </source>
</evidence>
<dbReference type="OrthoDB" id="272077at2759"/>
<dbReference type="EMBL" id="BDSP01000203">
    <property type="protein sequence ID" value="GAX23755.1"/>
    <property type="molecule type" value="Genomic_DNA"/>
</dbReference>
<dbReference type="PANTHER" id="PTHR13891">
    <property type="entry name" value="CYTOCHROME C OXIDASE ASSEMBLY FACTOR 7"/>
    <property type="match status" value="1"/>
</dbReference>
<feature type="region of interest" description="Disordered" evidence="3">
    <location>
        <begin position="1"/>
        <end position="32"/>
    </location>
</feature>
<feature type="region of interest" description="Disordered" evidence="3">
    <location>
        <begin position="213"/>
        <end position="250"/>
    </location>
</feature>
<dbReference type="InterPro" id="IPR006597">
    <property type="entry name" value="Sel1-like"/>
</dbReference>
<dbReference type="SMART" id="SM00671">
    <property type="entry name" value="SEL1"/>
    <property type="match status" value="3"/>
</dbReference>
<comment type="caution">
    <text evidence="4">The sequence shown here is derived from an EMBL/GenBank/DDBJ whole genome shotgun (WGS) entry which is preliminary data.</text>
</comment>
<dbReference type="Pfam" id="PF08238">
    <property type="entry name" value="Sel1"/>
    <property type="match status" value="4"/>
</dbReference>
<evidence type="ECO:0000313" key="4">
    <source>
        <dbReference type="EMBL" id="GAX23755.1"/>
    </source>
</evidence>
<keyword evidence="2" id="KW-0677">Repeat</keyword>
<comment type="similarity">
    <text evidence="1">Belongs to the hcp beta-lactamase family.</text>
</comment>
<dbReference type="Gene3D" id="1.25.40.10">
    <property type="entry name" value="Tetratricopeptide repeat domain"/>
    <property type="match status" value="2"/>
</dbReference>
<feature type="compositionally biased region" description="Basic and acidic residues" evidence="3">
    <location>
        <begin position="224"/>
        <end position="244"/>
    </location>
</feature>
<proteinExistence type="inferred from homology"/>
<evidence type="ECO:0000256" key="2">
    <source>
        <dbReference type="ARBA" id="ARBA00022737"/>
    </source>
</evidence>
<reference evidence="4 5" key="1">
    <citation type="journal article" date="2015" name="Plant Cell">
        <title>Oil accumulation by the oleaginous diatom Fistulifera solaris as revealed by the genome and transcriptome.</title>
        <authorList>
            <person name="Tanaka T."/>
            <person name="Maeda Y."/>
            <person name="Veluchamy A."/>
            <person name="Tanaka M."/>
            <person name="Abida H."/>
            <person name="Marechal E."/>
            <person name="Bowler C."/>
            <person name="Muto M."/>
            <person name="Sunaga Y."/>
            <person name="Tanaka M."/>
            <person name="Yoshino T."/>
            <person name="Taniguchi T."/>
            <person name="Fukuda Y."/>
            <person name="Nemoto M."/>
            <person name="Matsumoto M."/>
            <person name="Wong P.S."/>
            <person name="Aburatani S."/>
            <person name="Fujibuchi W."/>
        </authorList>
    </citation>
    <scope>NUCLEOTIDE SEQUENCE [LARGE SCALE GENOMIC DNA]</scope>
    <source>
        <strain evidence="4 5">JPCC DA0580</strain>
    </source>
</reference>
<keyword evidence="5" id="KW-1185">Reference proteome</keyword>
<protein>
    <recommendedName>
        <fullName evidence="6">Cytochrome c oxidase assembly factor 7</fullName>
    </recommendedName>
</protein>
<dbReference type="InterPro" id="IPR011990">
    <property type="entry name" value="TPR-like_helical_dom_sf"/>
</dbReference>
<accession>A0A1Z5KC79</accession>
<dbReference type="InParanoid" id="A0A1Z5KC79"/>
<gene>
    <name evidence="4" type="ORF">FisN_12Hh333</name>
</gene>
<organism evidence="4 5">
    <name type="scientific">Fistulifera solaris</name>
    <name type="common">Oleaginous diatom</name>
    <dbReference type="NCBI Taxonomy" id="1519565"/>
    <lineage>
        <taxon>Eukaryota</taxon>
        <taxon>Sar</taxon>
        <taxon>Stramenopiles</taxon>
        <taxon>Ochrophyta</taxon>
        <taxon>Bacillariophyta</taxon>
        <taxon>Bacillariophyceae</taxon>
        <taxon>Bacillariophycidae</taxon>
        <taxon>Naviculales</taxon>
        <taxon>Naviculaceae</taxon>
        <taxon>Fistulifera</taxon>
    </lineage>
</organism>